<accession>A0ABQ5A2N5</accession>
<gene>
    <name evidence="2" type="ORF">Tco_0802320</name>
</gene>
<keyword evidence="3" id="KW-1185">Reference proteome</keyword>
<comment type="caution">
    <text evidence="2">The sequence shown here is derived from an EMBL/GenBank/DDBJ whole genome shotgun (WGS) entry which is preliminary data.</text>
</comment>
<reference evidence="2" key="2">
    <citation type="submission" date="2022-01" db="EMBL/GenBank/DDBJ databases">
        <authorList>
            <person name="Yamashiro T."/>
            <person name="Shiraishi A."/>
            <person name="Satake H."/>
            <person name="Nakayama K."/>
        </authorList>
    </citation>
    <scope>NUCLEOTIDE SEQUENCE</scope>
</reference>
<protein>
    <submittedName>
        <fullName evidence="2">Uncharacterized protein</fullName>
    </submittedName>
</protein>
<dbReference type="Proteomes" id="UP001151760">
    <property type="component" value="Unassembled WGS sequence"/>
</dbReference>
<name>A0ABQ5A2N5_9ASTR</name>
<feature type="region of interest" description="Disordered" evidence="1">
    <location>
        <begin position="57"/>
        <end position="94"/>
    </location>
</feature>
<evidence type="ECO:0000256" key="1">
    <source>
        <dbReference type="SAM" id="MobiDB-lite"/>
    </source>
</evidence>
<proteinExistence type="predicted"/>
<sequence>MRNHIPLISIDDDVYCCVYALVEIMKGYKCDIVDFTSNRKIVQDLALDLDWQFPTLTEEGYPKPQSASTSRVSNAKGKAKVKVPTQKKKTKPQIGCRSLRAREKAIVVKKPKSLVKVTNAILGLRALKADVECASKKKKS</sequence>
<evidence type="ECO:0000313" key="2">
    <source>
        <dbReference type="EMBL" id="GJS95352.1"/>
    </source>
</evidence>
<reference evidence="2" key="1">
    <citation type="journal article" date="2022" name="Int. J. Mol. Sci.">
        <title>Draft Genome of Tanacetum Coccineum: Genomic Comparison of Closely Related Tanacetum-Family Plants.</title>
        <authorList>
            <person name="Yamashiro T."/>
            <person name="Shiraishi A."/>
            <person name="Nakayama K."/>
            <person name="Satake H."/>
        </authorList>
    </citation>
    <scope>NUCLEOTIDE SEQUENCE</scope>
</reference>
<feature type="compositionally biased region" description="Basic residues" evidence="1">
    <location>
        <begin position="77"/>
        <end position="91"/>
    </location>
</feature>
<organism evidence="2 3">
    <name type="scientific">Tanacetum coccineum</name>
    <dbReference type="NCBI Taxonomy" id="301880"/>
    <lineage>
        <taxon>Eukaryota</taxon>
        <taxon>Viridiplantae</taxon>
        <taxon>Streptophyta</taxon>
        <taxon>Embryophyta</taxon>
        <taxon>Tracheophyta</taxon>
        <taxon>Spermatophyta</taxon>
        <taxon>Magnoliopsida</taxon>
        <taxon>eudicotyledons</taxon>
        <taxon>Gunneridae</taxon>
        <taxon>Pentapetalae</taxon>
        <taxon>asterids</taxon>
        <taxon>campanulids</taxon>
        <taxon>Asterales</taxon>
        <taxon>Asteraceae</taxon>
        <taxon>Asteroideae</taxon>
        <taxon>Anthemideae</taxon>
        <taxon>Anthemidinae</taxon>
        <taxon>Tanacetum</taxon>
    </lineage>
</organism>
<evidence type="ECO:0000313" key="3">
    <source>
        <dbReference type="Proteomes" id="UP001151760"/>
    </source>
</evidence>
<dbReference type="EMBL" id="BQNB010011802">
    <property type="protein sequence ID" value="GJS95352.1"/>
    <property type="molecule type" value="Genomic_DNA"/>
</dbReference>